<dbReference type="SUPFAM" id="SSF53474">
    <property type="entry name" value="alpha/beta-Hydrolases"/>
    <property type="match status" value="1"/>
</dbReference>
<evidence type="ECO:0000256" key="2">
    <source>
        <dbReference type="SAM" id="SignalP"/>
    </source>
</evidence>
<name>A0A212QNL2_RHOAC</name>
<dbReference type="Pfam" id="PF05990">
    <property type="entry name" value="DUF900"/>
    <property type="match status" value="1"/>
</dbReference>
<dbReference type="PROSITE" id="PS51257">
    <property type="entry name" value="PROKAR_LIPOPROTEIN"/>
    <property type="match status" value="1"/>
</dbReference>
<feature type="chain" id="PRO_5012126143" evidence="2">
    <location>
        <begin position="40"/>
        <end position="421"/>
    </location>
</feature>
<dbReference type="InterPro" id="IPR010297">
    <property type="entry name" value="DUF900_hydrolase"/>
</dbReference>
<dbReference type="Proteomes" id="UP000198418">
    <property type="component" value="Unassembled WGS sequence"/>
</dbReference>
<dbReference type="PANTHER" id="PTHR36513:SF1">
    <property type="entry name" value="TRANSMEMBRANE PROTEIN"/>
    <property type="match status" value="1"/>
</dbReference>
<reference evidence="4" key="1">
    <citation type="submission" date="2017-06" db="EMBL/GenBank/DDBJ databases">
        <authorList>
            <person name="Varghese N."/>
            <person name="Submissions S."/>
        </authorList>
    </citation>
    <scope>NUCLEOTIDE SEQUENCE [LARGE SCALE GENOMIC DNA]</scope>
    <source>
        <strain evidence="4">DSM 137</strain>
    </source>
</reference>
<organism evidence="3 4">
    <name type="scientific">Rhodoblastus acidophilus</name>
    <name type="common">Rhodopseudomonas acidophila</name>
    <dbReference type="NCBI Taxonomy" id="1074"/>
    <lineage>
        <taxon>Bacteria</taxon>
        <taxon>Pseudomonadati</taxon>
        <taxon>Pseudomonadota</taxon>
        <taxon>Alphaproteobacteria</taxon>
        <taxon>Hyphomicrobiales</taxon>
        <taxon>Rhodoblastaceae</taxon>
        <taxon>Rhodoblastus</taxon>
    </lineage>
</organism>
<protein>
    <submittedName>
        <fullName evidence="3">Esterase/lipase superfamily enzyme</fullName>
    </submittedName>
</protein>
<proteinExistence type="predicted"/>
<accession>A0A212QNL2</accession>
<evidence type="ECO:0000256" key="1">
    <source>
        <dbReference type="SAM" id="MobiDB-lite"/>
    </source>
</evidence>
<dbReference type="PANTHER" id="PTHR36513">
    <property type="entry name" value="ABC TRANSMEMBRANE TYPE-1 DOMAIN-CONTAINING PROTEIN"/>
    <property type="match status" value="1"/>
</dbReference>
<evidence type="ECO:0000313" key="3">
    <source>
        <dbReference type="EMBL" id="SNB61012.1"/>
    </source>
</evidence>
<keyword evidence="2" id="KW-0732">Signal</keyword>
<dbReference type="EMBL" id="FYDG01000001">
    <property type="protein sequence ID" value="SNB61012.1"/>
    <property type="molecule type" value="Genomic_DNA"/>
</dbReference>
<evidence type="ECO:0000313" key="4">
    <source>
        <dbReference type="Proteomes" id="UP000198418"/>
    </source>
</evidence>
<dbReference type="Gene3D" id="3.40.50.1820">
    <property type="entry name" value="alpha/beta hydrolase"/>
    <property type="match status" value="1"/>
</dbReference>
<sequence length="421" mass="43640">MSFVRKDLPMIARKTLASLSVLGLALAPVLSGCSTVGMAEAGSNLGSNMRSGVSGGVSNFGGLFSGGADAPAYSTRIFIASTRKGGNHSTELTPGAAAHYSQDIITVPAGHEAGDVERPNWGAADPSRHIAVARHSALEDGEFRSQLAAQISGRVGVARDVLVYVHGFNTSLDDARFRLAQLVVDGNFTGVPVLFTWPSKSALLAYGADKESATASRDAYLKLLNDIAATPGLGRVHILAHSMGTWLTMETLREAALSGSPDLNGKLGQVLLAAPDIDLSVFQRQIARLDASRVSVFVSKGDRALQLSAGLQGDRRLGALDPGSEKDRDLIERLGVHVYDISEFSSGLIGHDNYANAPQVVSQIGATLAKPGAADEGQAVIDAGADRTVRPPANAITTTDLPPLAAATPVAAAPAAPEPAK</sequence>
<feature type="compositionally biased region" description="Low complexity" evidence="1">
    <location>
        <begin position="395"/>
        <end position="421"/>
    </location>
</feature>
<dbReference type="InterPro" id="IPR029058">
    <property type="entry name" value="AB_hydrolase_fold"/>
</dbReference>
<keyword evidence="4" id="KW-1185">Reference proteome</keyword>
<feature type="signal peptide" evidence="2">
    <location>
        <begin position="1"/>
        <end position="39"/>
    </location>
</feature>
<feature type="region of interest" description="Disordered" evidence="1">
    <location>
        <begin position="392"/>
        <end position="421"/>
    </location>
</feature>
<gene>
    <name evidence="3" type="ORF">SAMN06265338_101963</name>
</gene>
<dbReference type="AlphaFoldDB" id="A0A212QNL2"/>